<reference evidence="3" key="1">
    <citation type="journal article" date="2011" name="Genome Res.">
        <title>Phylogeny-wide analysis of social amoeba genomes highlights ancient origins for complex intercellular communication.</title>
        <authorList>
            <person name="Heidel A.J."/>
            <person name="Lawal H.M."/>
            <person name="Felder M."/>
            <person name="Schilde C."/>
            <person name="Helps N.R."/>
            <person name="Tunggal B."/>
            <person name="Rivero F."/>
            <person name="John U."/>
            <person name="Schleicher M."/>
            <person name="Eichinger L."/>
            <person name="Platzer M."/>
            <person name="Noegel A.A."/>
            <person name="Schaap P."/>
            <person name="Gloeckner G."/>
        </authorList>
    </citation>
    <scope>NUCLEOTIDE SEQUENCE [LARGE SCALE GENOMIC DNA]</scope>
    <source>
        <strain evidence="3">SH3</strain>
    </source>
</reference>
<gene>
    <name evidence="2" type="ORF">DFA_02810</name>
</gene>
<organism evidence="2 3">
    <name type="scientific">Cavenderia fasciculata</name>
    <name type="common">Slime mold</name>
    <name type="synonym">Dictyostelium fasciculatum</name>
    <dbReference type="NCBI Taxonomy" id="261658"/>
    <lineage>
        <taxon>Eukaryota</taxon>
        <taxon>Amoebozoa</taxon>
        <taxon>Evosea</taxon>
        <taxon>Eumycetozoa</taxon>
        <taxon>Dictyostelia</taxon>
        <taxon>Acytosteliales</taxon>
        <taxon>Cavenderiaceae</taxon>
        <taxon>Cavenderia</taxon>
    </lineage>
</organism>
<feature type="chain" id="PRO_5003313165" description="IPT/TIG domain-containing protein" evidence="1">
    <location>
        <begin position="25"/>
        <end position="295"/>
    </location>
</feature>
<dbReference type="InterPro" id="IPR053331">
    <property type="entry name" value="EGF-like_comC"/>
</dbReference>
<name>F4PID3_CACFS</name>
<dbReference type="RefSeq" id="XP_004362418.1">
    <property type="nucleotide sequence ID" value="XM_004362361.1"/>
</dbReference>
<dbReference type="Proteomes" id="UP000007797">
    <property type="component" value="Unassembled WGS sequence"/>
</dbReference>
<dbReference type="KEGG" id="dfa:DFA_02810"/>
<proteinExistence type="predicted"/>
<keyword evidence="3" id="KW-1185">Reference proteome</keyword>
<dbReference type="AlphaFoldDB" id="F4PID3"/>
<feature type="signal peptide" evidence="1">
    <location>
        <begin position="1"/>
        <end position="24"/>
    </location>
</feature>
<accession>F4PID3</accession>
<dbReference type="PANTHER" id="PTHR24032">
    <property type="entry name" value="EGF-LIKE DOMAIN-CONTAINING PROTEIN-RELATED-RELATED"/>
    <property type="match status" value="1"/>
</dbReference>
<evidence type="ECO:0008006" key="4">
    <source>
        <dbReference type="Google" id="ProtNLM"/>
    </source>
</evidence>
<protein>
    <recommendedName>
        <fullName evidence="4">IPT/TIG domain-containing protein</fullName>
    </recommendedName>
</protein>
<evidence type="ECO:0000313" key="2">
    <source>
        <dbReference type="EMBL" id="EGG24567.1"/>
    </source>
</evidence>
<sequence length="295" mass="32668">MKGYGSRYSIGLFFYLYTIKQVLAQNVIYNIHDRTVTILDETNMGDVNNYVPLIAFYSTDAPIIDSVTNIIPGMASMVTINGDHFGKDSSYVLISMNGKQCKPPRFVGNGHGVCNRQFGSCQCDSGYNSYLDCLAVVTPNQQYNTTVGDNGTSTLSTNDTSPGIVTNFTTRIQLREINLDHSIIQTISMDNITLELLNHSSTGESIFIGTMYNQPTKIQVNVNQYIDTNTSSFLGEDIQVPSNSIKYTIKIIDWVWSSPINTLQVIFHSKSDSVVYDKCGVVRVKSEVSPGDQIV</sequence>
<evidence type="ECO:0000256" key="1">
    <source>
        <dbReference type="SAM" id="SignalP"/>
    </source>
</evidence>
<dbReference type="GeneID" id="14877399"/>
<keyword evidence="1" id="KW-0732">Signal</keyword>
<dbReference type="EMBL" id="GL883006">
    <property type="protein sequence ID" value="EGG24567.1"/>
    <property type="molecule type" value="Genomic_DNA"/>
</dbReference>
<evidence type="ECO:0000313" key="3">
    <source>
        <dbReference type="Proteomes" id="UP000007797"/>
    </source>
</evidence>